<dbReference type="Pfam" id="PF09148">
    <property type="entry name" value="DUF1934"/>
    <property type="match status" value="1"/>
</dbReference>
<sequence>MSQPLKKPVNVRLKSTICHPNVDKEIFDIQTTGELTLKGNQPYLVYEEIQDEKVVRTTVKLGGKSALILRSGGVKMRLPFERGELQNGSYDTLYGTLMITTNTTHLHFEDGHFHVEYELLINDEVAGTYTLELFYTEAN</sequence>
<proteinExistence type="predicted"/>
<organism evidence="1 2">
    <name type="scientific">Psychrobacillus mangrovi</name>
    <dbReference type="NCBI Taxonomy" id="3117745"/>
    <lineage>
        <taxon>Bacteria</taxon>
        <taxon>Bacillati</taxon>
        <taxon>Bacillota</taxon>
        <taxon>Bacilli</taxon>
        <taxon>Bacillales</taxon>
        <taxon>Bacillaceae</taxon>
        <taxon>Psychrobacillus</taxon>
    </lineage>
</organism>
<dbReference type="Gene3D" id="2.40.128.20">
    <property type="match status" value="1"/>
</dbReference>
<dbReference type="Proteomes" id="UP001364890">
    <property type="component" value="Unassembled WGS sequence"/>
</dbReference>
<protein>
    <submittedName>
        <fullName evidence="1">DUF1934 domain-containing protein</fullName>
    </submittedName>
</protein>
<comment type="caution">
    <text evidence="1">The sequence shown here is derived from an EMBL/GenBank/DDBJ whole genome shotgun (WGS) entry which is preliminary data.</text>
</comment>
<gene>
    <name evidence="1" type="ORF">WAX74_04660</name>
</gene>
<dbReference type="SUPFAM" id="SSF50814">
    <property type="entry name" value="Lipocalins"/>
    <property type="match status" value="1"/>
</dbReference>
<accession>A0ABU8F1S5</accession>
<dbReference type="InterPro" id="IPR015231">
    <property type="entry name" value="DUF1934"/>
</dbReference>
<dbReference type="InterPro" id="IPR012674">
    <property type="entry name" value="Calycin"/>
</dbReference>
<evidence type="ECO:0000313" key="2">
    <source>
        <dbReference type="Proteomes" id="UP001364890"/>
    </source>
</evidence>
<dbReference type="RefSeq" id="WP_336496500.1">
    <property type="nucleotide sequence ID" value="NZ_JBAWSY010000002.1"/>
</dbReference>
<dbReference type="EMBL" id="JBAWSY010000002">
    <property type="protein sequence ID" value="MEI4768951.1"/>
    <property type="molecule type" value="Genomic_DNA"/>
</dbReference>
<evidence type="ECO:0000313" key="1">
    <source>
        <dbReference type="EMBL" id="MEI4768951.1"/>
    </source>
</evidence>
<reference evidence="1 2" key="1">
    <citation type="submission" date="2024-01" db="EMBL/GenBank/DDBJ databases">
        <title>Seven novel Bacillus-like species.</title>
        <authorList>
            <person name="Liu G."/>
        </authorList>
    </citation>
    <scope>NUCLEOTIDE SEQUENCE [LARGE SCALE GENOMIC DNA]</scope>
    <source>
        <strain evidence="1 2">FJAT-51614</strain>
    </source>
</reference>
<keyword evidence="2" id="KW-1185">Reference proteome</keyword>
<name>A0ABU8F1S5_9BACI</name>